<dbReference type="AlphaFoldDB" id="A0A0A9ECJ2"/>
<accession>A0A0A9ECJ2</accession>
<reference evidence="1" key="2">
    <citation type="journal article" date="2015" name="Data Brief">
        <title>Shoot transcriptome of the giant reed, Arundo donax.</title>
        <authorList>
            <person name="Barrero R.A."/>
            <person name="Guerrero F.D."/>
            <person name="Moolhuijzen P."/>
            <person name="Goolsby J.A."/>
            <person name="Tidwell J."/>
            <person name="Bellgard S.E."/>
            <person name="Bellgard M.I."/>
        </authorList>
    </citation>
    <scope>NUCLEOTIDE SEQUENCE</scope>
    <source>
        <tissue evidence="1">Shoot tissue taken approximately 20 cm above the soil surface</tissue>
    </source>
</reference>
<name>A0A0A9ECJ2_ARUDO</name>
<proteinExistence type="predicted"/>
<organism evidence="1">
    <name type="scientific">Arundo donax</name>
    <name type="common">Giant reed</name>
    <name type="synonym">Donax arundinaceus</name>
    <dbReference type="NCBI Taxonomy" id="35708"/>
    <lineage>
        <taxon>Eukaryota</taxon>
        <taxon>Viridiplantae</taxon>
        <taxon>Streptophyta</taxon>
        <taxon>Embryophyta</taxon>
        <taxon>Tracheophyta</taxon>
        <taxon>Spermatophyta</taxon>
        <taxon>Magnoliopsida</taxon>
        <taxon>Liliopsida</taxon>
        <taxon>Poales</taxon>
        <taxon>Poaceae</taxon>
        <taxon>PACMAD clade</taxon>
        <taxon>Arundinoideae</taxon>
        <taxon>Arundineae</taxon>
        <taxon>Arundo</taxon>
    </lineage>
</organism>
<protein>
    <submittedName>
        <fullName evidence="1">Uncharacterized protein</fullName>
    </submittedName>
</protein>
<reference evidence="1" key="1">
    <citation type="submission" date="2014-09" db="EMBL/GenBank/DDBJ databases">
        <authorList>
            <person name="Magalhaes I.L.F."/>
            <person name="Oliveira U."/>
            <person name="Santos F.R."/>
            <person name="Vidigal T.H.D.A."/>
            <person name="Brescovit A.D."/>
            <person name="Santos A.J."/>
        </authorList>
    </citation>
    <scope>NUCLEOTIDE SEQUENCE</scope>
    <source>
        <tissue evidence="1">Shoot tissue taken approximately 20 cm above the soil surface</tissue>
    </source>
</reference>
<sequence>MWFVLAVTYLEIAEITALLRLGIRFSTPDIWYILRVKCRTFFASIDRSNSVA</sequence>
<evidence type="ECO:0000313" key="1">
    <source>
        <dbReference type="EMBL" id="JAD93747.1"/>
    </source>
</evidence>
<dbReference type="EMBL" id="GBRH01204148">
    <property type="protein sequence ID" value="JAD93747.1"/>
    <property type="molecule type" value="Transcribed_RNA"/>
</dbReference>